<keyword evidence="2" id="KW-1133">Transmembrane helix</keyword>
<sequence length="303" mass="34391">MKRKRNKNRLLTFTILSNDANQVVKRFHMNKAFFYSLMVLPIIPVIALIYFMTMNQHSQAEIEELTAHLQLETAKSEKLERTVSILEEETGETKERLVELTALEEQMRQYIDELPTIVEPSGGLQVLADETNMVETEDGLMVPSSELLERYKQTLAMVDEISEELQYTPTSWPTNPNTITSDFGIRNDPLNRSSSFHSGVDIRGQYGTPVYATADGRVTLAKYYGSYGNTVKIKHSDMYETLYGHLMSIDVEQGDMVKKGDTIGEIGSTGRSTGPHLHYEVLQNGEPVDPKPYFNIYGEFDIE</sequence>
<dbReference type="InterPro" id="IPR050570">
    <property type="entry name" value="Cell_wall_metabolism_enzyme"/>
</dbReference>
<evidence type="ECO:0000256" key="1">
    <source>
        <dbReference type="SAM" id="Coils"/>
    </source>
</evidence>
<dbReference type="SUPFAM" id="SSF51261">
    <property type="entry name" value="Duplicated hybrid motif"/>
    <property type="match status" value="1"/>
</dbReference>
<dbReference type="PANTHER" id="PTHR21666">
    <property type="entry name" value="PEPTIDASE-RELATED"/>
    <property type="match status" value="1"/>
</dbReference>
<evidence type="ECO:0000313" key="5">
    <source>
        <dbReference type="Proteomes" id="UP000637359"/>
    </source>
</evidence>
<dbReference type="RefSeq" id="WP_186871173.1">
    <property type="nucleotide sequence ID" value="NZ_JACOOL010000016.1"/>
</dbReference>
<gene>
    <name evidence="4" type="ORF">H8S33_16955</name>
</gene>
<keyword evidence="2" id="KW-0472">Membrane</keyword>
<keyword evidence="5" id="KW-1185">Reference proteome</keyword>
<dbReference type="AlphaFoldDB" id="A0A923RLV0"/>
<dbReference type="InterPro" id="IPR016047">
    <property type="entry name" value="M23ase_b-sheet_dom"/>
</dbReference>
<dbReference type="Pfam" id="PF01551">
    <property type="entry name" value="Peptidase_M23"/>
    <property type="match status" value="1"/>
</dbReference>
<dbReference type="EMBL" id="JACOOL010000016">
    <property type="protein sequence ID" value="MBC5638467.1"/>
    <property type="molecule type" value="Genomic_DNA"/>
</dbReference>
<comment type="caution">
    <text evidence="4">The sequence shown here is derived from an EMBL/GenBank/DDBJ whole genome shotgun (WGS) entry which is preliminary data.</text>
</comment>
<feature type="domain" description="M23ase beta-sheet core" evidence="3">
    <location>
        <begin position="196"/>
        <end position="290"/>
    </location>
</feature>
<protein>
    <submittedName>
        <fullName evidence="4">Peptidoglycan DD-metalloendopeptidase family protein</fullName>
    </submittedName>
</protein>
<dbReference type="CDD" id="cd12797">
    <property type="entry name" value="M23_peptidase"/>
    <property type="match status" value="1"/>
</dbReference>
<reference evidence="4" key="1">
    <citation type="submission" date="2020-08" db="EMBL/GenBank/DDBJ databases">
        <title>Genome public.</title>
        <authorList>
            <person name="Liu C."/>
            <person name="Sun Q."/>
        </authorList>
    </citation>
    <scope>NUCLEOTIDE SEQUENCE</scope>
    <source>
        <strain evidence="4">BX22</strain>
    </source>
</reference>
<feature type="transmembrane region" description="Helical" evidence="2">
    <location>
        <begin position="32"/>
        <end position="52"/>
    </location>
</feature>
<dbReference type="GO" id="GO:0004222">
    <property type="term" value="F:metalloendopeptidase activity"/>
    <property type="evidence" value="ECO:0007669"/>
    <property type="project" value="TreeGrafter"/>
</dbReference>
<keyword evidence="2" id="KW-0812">Transmembrane</keyword>
<evidence type="ECO:0000259" key="3">
    <source>
        <dbReference type="Pfam" id="PF01551"/>
    </source>
</evidence>
<evidence type="ECO:0000313" key="4">
    <source>
        <dbReference type="EMBL" id="MBC5638467.1"/>
    </source>
</evidence>
<accession>A0A923RLV0</accession>
<keyword evidence="1" id="KW-0175">Coiled coil</keyword>
<dbReference type="InterPro" id="IPR011055">
    <property type="entry name" value="Dup_hybrid_motif"/>
</dbReference>
<dbReference type="PANTHER" id="PTHR21666:SF286">
    <property type="entry name" value="LIPOPROTEIN NLPD"/>
    <property type="match status" value="1"/>
</dbReference>
<dbReference type="FunFam" id="2.70.70.10:FF:000006">
    <property type="entry name" value="M23 family peptidase"/>
    <property type="match status" value="1"/>
</dbReference>
<feature type="coiled-coil region" evidence="1">
    <location>
        <begin position="62"/>
        <end position="96"/>
    </location>
</feature>
<organism evidence="4 5">
    <name type="scientific">Ornithinibacillus hominis</name>
    <dbReference type="NCBI Taxonomy" id="2763055"/>
    <lineage>
        <taxon>Bacteria</taxon>
        <taxon>Bacillati</taxon>
        <taxon>Bacillota</taxon>
        <taxon>Bacilli</taxon>
        <taxon>Bacillales</taxon>
        <taxon>Bacillaceae</taxon>
        <taxon>Ornithinibacillus</taxon>
    </lineage>
</organism>
<evidence type="ECO:0000256" key="2">
    <source>
        <dbReference type="SAM" id="Phobius"/>
    </source>
</evidence>
<dbReference type="Gene3D" id="2.70.70.10">
    <property type="entry name" value="Glucose Permease (Domain IIA)"/>
    <property type="match status" value="1"/>
</dbReference>
<dbReference type="Proteomes" id="UP000637359">
    <property type="component" value="Unassembled WGS sequence"/>
</dbReference>
<name>A0A923RLV0_9BACI</name>
<proteinExistence type="predicted"/>